<evidence type="ECO:0000313" key="3">
    <source>
        <dbReference type="Proteomes" id="UP001332243"/>
    </source>
</evidence>
<evidence type="ECO:0000313" key="2">
    <source>
        <dbReference type="EMBL" id="MEE6258434.1"/>
    </source>
</evidence>
<dbReference type="EMBL" id="JAZGQK010000006">
    <property type="protein sequence ID" value="MEE6258434.1"/>
    <property type="molecule type" value="Genomic_DNA"/>
</dbReference>
<comment type="caution">
    <text evidence="2">The sequence shown here is derived from an EMBL/GenBank/DDBJ whole genome shotgun (WGS) entry which is preliminary data.</text>
</comment>
<dbReference type="RefSeq" id="WP_331213545.1">
    <property type="nucleotide sequence ID" value="NZ_JAZGQK010000006.1"/>
</dbReference>
<protein>
    <recommendedName>
        <fullName evidence="4">Lipoprotein</fullName>
    </recommendedName>
</protein>
<evidence type="ECO:0008006" key="4">
    <source>
        <dbReference type="Google" id="ProtNLM"/>
    </source>
</evidence>
<feature type="region of interest" description="Disordered" evidence="1">
    <location>
        <begin position="37"/>
        <end position="92"/>
    </location>
</feature>
<feature type="compositionally biased region" description="Polar residues" evidence="1">
    <location>
        <begin position="81"/>
        <end position="90"/>
    </location>
</feature>
<proteinExistence type="predicted"/>
<dbReference type="PROSITE" id="PS51257">
    <property type="entry name" value="PROKAR_LIPOPROTEIN"/>
    <property type="match status" value="1"/>
</dbReference>
<reference evidence="2 3" key="1">
    <citation type="submission" date="2024-01" db="EMBL/GenBank/DDBJ databases">
        <title>Genome insights into Plantactinospora sonchi sp. nov.</title>
        <authorList>
            <person name="Wang L."/>
        </authorList>
    </citation>
    <scope>NUCLEOTIDE SEQUENCE [LARGE SCALE GENOMIC DNA]</scope>
    <source>
        <strain evidence="2 3">NEAU-QY2</strain>
    </source>
</reference>
<dbReference type="Proteomes" id="UP001332243">
    <property type="component" value="Unassembled WGS sequence"/>
</dbReference>
<accession>A0ABU7RPK5</accession>
<organism evidence="2 3">
    <name type="scientific">Plantactinospora sonchi</name>
    <dbReference type="NCBI Taxonomy" id="1544735"/>
    <lineage>
        <taxon>Bacteria</taxon>
        <taxon>Bacillati</taxon>
        <taxon>Actinomycetota</taxon>
        <taxon>Actinomycetes</taxon>
        <taxon>Micromonosporales</taxon>
        <taxon>Micromonosporaceae</taxon>
        <taxon>Plantactinospora</taxon>
    </lineage>
</organism>
<evidence type="ECO:0000256" key="1">
    <source>
        <dbReference type="SAM" id="MobiDB-lite"/>
    </source>
</evidence>
<keyword evidence="3" id="KW-1185">Reference proteome</keyword>
<name>A0ABU7RPK5_9ACTN</name>
<gene>
    <name evidence="2" type="ORF">V1633_08000</name>
</gene>
<sequence length="235" mass="23680">MTYGTRGRTGNGPTPLLFSGLLAIGLLGALAGCAESGTPTAGTRTVRVTAGPASPDATVAPPVRSTPPYRCSPTPAPVGSPGTTPGSSTAGIPVTDAPVPDLGATGTVRPPTEQELAEQFGRNEQANKTYRIRGQLGQAAAGDATVCARQVQDVLDGLRKQERYDAAALTRALGRTPLTDIVVRPPGRLDASAGDGLLFAGWTGHACVFGSHGESGSTVEIGARIADGGCLPAPD</sequence>